<evidence type="ECO:0000259" key="18">
    <source>
        <dbReference type="PROSITE" id="PS50999"/>
    </source>
</evidence>
<evidence type="ECO:0000256" key="7">
    <source>
        <dbReference type="ARBA" id="ARBA00022692"/>
    </source>
</evidence>
<evidence type="ECO:0000313" key="20">
    <source>
        <dbReference type="Proteomes" id="UP000247792"/>
    </source>
</evidence>
<keyword evidence="10 16" id="KW-1133">Transmembrane helix</keyword>
<sequence>MIPLFARRGFAVFSAILLAGCNTVVMNPSGDIASQQSHLIWVSTLLMLLIIVPVIFLTILFAWRYRKNNTSAKYEPDWDHSTQLELVIWGAPLLIIIALGLITWISTHTLDPYRKLSRLDENRPLPADAKVLNVEVVALDWKWLFIYPDLGIATVNELAAPIDVPVRFKITASNVMNSFFIPALAGQIYAMPGMQTTLNAVINKPGQFDGFSANYSGAGFSDMRFKFHGMSAQNFEQWVQATKGKQQTLDRATYLKLEKPSEREPVRHYASVDASLFHAILNRCVSAGEVCMDKMMMSDAKANARAYAASDAKMDFTRLFTQSLEKDNAARTARLLAYLDADICKASPEASSKAFPEAFPEVLPIITGNK</sequence>
<keyword evidence="4 15" id="KW-0813">Transport</keyword>
<dbReference type="PANTHER" id="PTHR22888:SF18">
    <property type="entry name" value="CYTOCHROME BO(3) UBIQUINOL OXIDASE SUBUNIT 2"/>
    <property type="match status" value="1"/>
</dbReference>
<dbReference type="InterPro" id="IPR008972">
    <property type="entry name" value="Cupredoxin"/>
</dbReference>
<keyword evidence="20" id="KW-1185">Reference proteome</keyword>
<dbReference type="GO" id="GO:0042773">
    <property type="term" value="P:ATP synthesis coupled electron transport"/>
    <property type="evidence" value="ECO:0007669"/>
    <property type="project" value="TreeGrafter"/>
</dbReference>
<dbReference type="GO" id="GO:0042597">
    <property type="term" value="C:periplasmic space"/>
    <property type="evidence" value="ECO:0007669"/>
    <property type="project" value="UniProtKB-SubCell"/>
</dbReference>
<dbReference type="InterPro" id="IPR036257">
    <property type="entry name" value="Cyt_c_oxidase_su2_TM_sf"/>
</dbReference>
<comment type="caution">
    <text evidence="19">The sequence shown here is derived from an EMBL/GenBank/DDBJ whole genome shotgun (WGS) entry which is preliminary data.</text>
</comment>
<keyword evidence="7 16" id="KW-0812">Transmembrane</keyword>
<dbReference type="EMBL" id="QJKB01000003">
    <property type="protein sequence ID" value="PXX43816.1"/>
    <property type="molecule type" value="Genomic_DNA"/>
</dbReference>
<dbReference type="PROSITE" id="PS51257">
    <property type="entry name" value="PROKAR_LIPOPROTEIN"/>
    <property type="match status" value="1"/>
</dbReference>
<accession>A0A318JAT8</accession>
<evidence type="ECO:0000256" key="13">
    <source>
        <dbReference type="ARBA" id="ARBA00023139"/>
    </source>
</evidence>
<feature type="transmembrane region" description="Helical" evidence="16">
    <location>
        <begin position="39"/>
        <end position="63"/>
    </location>
</feature>
<dbReference type="InterPro" id="IPR045187">
    <property type="entry name" value="CcO_II"/>
</dbReference>
<dbReference type="Proteomes" id="UP000247792">
    <property type="component" value="Unassembled WGS sequence"/>
</dbReference>
<keyword evidence="12 15" id="KW-0472">Membrane</keyword>
<evidence type="ECO:0000256" key="15">
    <source>
        <dbReference type="PIRNR" id="PIRNR000292"/>
    </source>
</evidence>
<dbReference type="OrthoDB" id="9783445at2"/>
<dbReference type="SUPFAM" id="SSF49503">
    <property type="entry name" value="Cupredoxins"/>
    <property type="match status" value="1"/>
</dbReference>
<dbReference type="InterPro" id="IPR006333">
    <property type="entry name" value="Cyt_o_ubiquinol_oxidase_su2"/>
</dbReference>
<dbReference type="PROSITE" id="PS50857">
    <property type="entry name" value="COX2_CUA"/>
    <property type="match status" value="1"/>
</dbReference>
<keyword evidence="14" id="KW-0449">Lipoprotein</keyword>
<evidence type="ECO:0000256" key="11">
    <source>
        <dbReference type="ARBA" id="ARBA00023002"/>
    </source>
</evidence>
<comment type="similarity">
    <text evidence="3 15">Belongs to the cytochrome c oxidase subunit 2 family.</text>
</comment>
<dbReference type="InterPro" id="IPR010514">
    <property type="entry name" value="COX_ARM"/>
</dbReference>
<keyword evidence="11 15" id="KW-0560">Oxidoreductase</keyword>
<dbReference type="InterPro" id="IPR011759">
    <property type="entry name" value="Cyt_c_oxidase_su2_TM_dom"/>
</dbReference>
<keyword evidence="8" id="KW-0732">Signal</keyword>
<feature type="domain" description="Cytochrome oxidase subunit II transmembrane region profile" evidence="18">
    <location>
        <begin position="17"/>
        <end position="114"/>
    </location>
</feature>
<proteinExistence type="inferred from homology"/>
<protein>
    <recommendedName>
        <fullName evidence="15">Ubiquinol oxidase subunit 2</fullName>
    </recommendedName>
</protein>
<dbReference type="Pfam" id="PF06481">
    <property type="entry name" value="COX_ARM"/>
    <property type="match status" value="1"/>
</dbReference>
<dbReference type="PROSITE" id="PS50999">
    <property type="entry name" value="COX2_TM"/>
    <property type="match status" value="1"/>
</dbReference>
<evidence type="ECO:0000259" key="17">
    <source>
        <dbReference type="PROSITE" id="PS50857"/>
    </source>
</evidence>
<dbReference type="GO" id="GO:0005507">
    <property type="term" value="F:copper ion binding"/>
    <property type="evidence" value="ECO:0007669"/>
    <property type="project" value="InterPro"/>
</dbReference>
<dbReference type="NCBIfam" id="TIGR01433">
    <property type="entry name" value="CyoA"/>
    <property type="match status" value="1"/>
</dbReference>
<dbReference type="Gene3D" id="1.10.287.90">
    <property type="match status" value="1"/>
</dbReference>
<evidence type="ECO:0000256" key="10">
    <source>
        <dbReference type="ARBA" id="ARBA00022989"/>
    </source>
</evidence>
<evidence type="ECO:0000256" key="1">
    <source>
        <dbReference type="ARBA" id="ARBA00004418"/>
    </source>
</evidence>
<dbReference type="InterPro" id="IPR034227">
    <property type="entry name" value="CuRO_UO_II"/>
</dbReference>
<evidence type="ECO:0000313" key="19">
    <source>
        <dbReference type="EMBL" id="PXX43816.1"/>
    </source>
</evidence>
<evidence type="ECO:0000256" key="8">
    <source>
        <dbReference type="ARBA" id="ARBA00022729"/>
    </source>
</evidence>
<feature type="domain" description="Cytochrome oxidase subunit II copper A binding" evidence="17">
    <location>
        <begin position="129"/>
        <end position="241"/>
    </location>
</feature>
<dbReference type="GO" id="GO:0005886">
    <property type="term" value="C:plasma membrane"/>
    <property type="evidence" value="ECO:0007669"/>
    <property type="project" value="UniProtKB-SubCell"/>
</dbReference>
<evidence type="ECO:0000256" key="2">
    <source>
        <dbReference type="ARBA" id="ARBA00004651"/>
    </source>
</evidence>
<organism evidence="19 20">
    <name type="scientific">Undibacterium pigrum</name>
    <dbReference type="NCBI Taxonomy" id="401470"/>
    <lineage>
        <taxon>Bacteria</taxon>
        <taxon>Pseudomonadati</taxon>
        <taxon>Pseudomonadota</taxon>
        <taxon>Betaproteobacteria</taxon>
        <taxon>Burkholderiales</taxon>
        <taxon>Oxalobacteraceae</taxon>
        <taxon>Undibacterium</taxon>
    </lineage>
</organism>
<dbReference type="Pfam" id="PF00116">
    <property type="entry name" value="COX2"/>
    <property type="match status" value="1"/>
</dbReference>
<dbReference type="SUPFAM" id="SSF81464">
    <property type="entry name" value="Cytochrome c oxidase subunit II-like, transmembrane region"/>
    <property type="match status" value="1"/>
</dbReference>
<keyword evidence="13" id="KW-0564">Palmitate</keyword>
<gene>
    <name evidence="19" type="ORF">DFR42_10384</name>
</gene>
<feature type="transmembrane region" description="Helical" evidence="16">
    <location>
        <begin position="84"/>
        <end position="105"/>
    </location>
</feature>
<evidence type="ECO:0000256" key="9">
    <source>
        <dbReference type="ARBA" id="ARBA00022982"/>
    </source>
</evidence>
<reference evidence="19 20" key="1">
    <citation type="submission" date="2018-05" db="EMBL/GenBank/DDBJ databases">
        <title>Genomic Encyclopedia of Type Strains, Phase IV (KMG-IV): sequencing the most valuable type-strain genomes for metagenomic binning, comparative biology and taxonomic classification.</title>
        <authorList>
            <person name="Goeker M."/>
        </authorList>
    </citation>
    <scope>NUCLEOTIDE SEQUENCE [LARGE SCALE GENOMIC DNA]</scope>
    <source>
        <strain evidence="19 20">DSM 19792</strain>
    </source>
</reference>
<keyword evidence="6 15" id="KW-0679">Respiratory chain</keyword>
<dbReference type="AlphaFoldDB" id="A0A318JAT8"/>
<dbReference type="InterPro" id="IPR002429">
    <property type="entry name" value="CcO_II-like_C"/>
</dbReference>
<keyword evidence="5 15" id="KW-1003">Cell membrane</keyword>
<name>A0A318JAT8_9BURK</name>
<evidence type="ECO:0000256" key="6">
    <source>
        <dbReference type="ARBA" id="ARBA00022660"/>
    </source>
</evidence>
<dbReference type="RefSeq" id="WP_110255100.1">
    <property type="nucleotide sequence ID" value="NZ_QJKB01000003.1"/>
</dbReference>
<evidence type="ECO:0000256" key="16">
    <source>
        <dbReference type="SAM" id="Phobius"/>
    </source>
</evidence>
<dbReference type="CDD" id="cd04212">
    <property type="entry name" value="CuRO_UO_II"/>
    <property type="match status" value="1"/>
</dbReference>
<evidence type="ECO:0000256" key="4">
    <source>
        <dbReference type="ARBA" id="ARBA00022448"/>
    </source>
</evidence>
<dbReference type="PIRSF" id="PIRSF000292">
    <property type="entry name" value="Ubi_od_II"/>
    <property type="match status" value="1"/>
</dbReference>
<keyword evidence="9 15" id="KW-0249">Electron transport</keyword>
<dbReference type="PANTHER" id="PTHR22888">
    <property type="entry name" value="CYTOCHROME C OXIDASE, SUBUNIT II"/>
    <property type="match status" value="1"/>
</dbReference>
<comment type="subcellular location">
    <subcellularLocation>
        <location evidence="2">Cell membrane</location>
        <topology evidence="2">Multi-pass membrane protein</topology>
    </subcellularLocation>
    <subcellularLocation>
        <location evidence="1">Periplasm</location>
    </subcellularLocation>
</comment>
<dbReference type="GO" id="GO:0016682">
    <property type="term" value="F:oxidoreductase activity, acting on diphenols and related substances as donors, oxygen as acceptor"/>
    <property type="evidence" value="ECO:0007669"/>
    <property type="project" value="InterPro"/>
</dbReference>
<evidence type="ECO:0000256" key="5">
    <source>
        <dbReference type="ARBA" id="ARBA00022475"/>
    </source>
</evidence>
<evidence type="ECO:0000256" key="3">
    <source>
        <dbReference type="ARBA" id="ARBA00007866"/>
    </source>
</evidence>
<dbReference type="GO" id="GO:0009486">
    <property type="term" value="F:cytochrome bo3 ubiquinol oxidase activity"/>
    <property type="evidence" value="ECO:0007669"/>
    <property type="project" value="InterPro"/>
</dbReference>
<evidence type="ECO:0000256" key="14">
    <source>
        <dbReference type="ARBA" id="ARBA00023288"/>
    </source>
</evidence>
<dbReference type="Gene3D" id="2.60.40.420">
    <property type="entry name" value="Cupredoxins - blue copper proteins"/>
    <property type="match status" value="1"/>
</dbReference>
<evidence type="ECO:0000256" key="12">
    <source>
        <dbReference type="ARBA" id="ARBA00023136"/>
    </source>
</evidence>
<dbReference type="GO" id="GO:0004129">
    <property type="term" value="F:cytochrome-c oxidase activity"/>
    <property type="evidence" value="ECO:0007669"/>
    <property type="project" value="UniProtKB-UniRule"/>
</dbReference>